<protein>
    <submittedName>
        <fullName evidence="1">Uncharacterized protein</fullName>
    </submittedName>
</protein>
<evidence type="ECO:0000313" key="1">
    <source>
        <dbReference type="EMBL" id="ODH28502.1"/>
    </source>
</evidence>
<comment type="caution">
    <text evidence="1">The sequence shown here is derived from an EMBL/GenBank/DDBJ whole genome shotgun (WGS) entry which is preliminary data.</text>
</comment>
<gene>
    <name evidence="1" type="ORF">ACO22_03931</name>
</gene>
<dbReference type="EMBL" id="LZYO01000145">
    <property type="protein sequence ID" value="ODH28502.1"/>
    <property type="molecule type" value="Genomic_DNA"/>
</dbReference>
<dbReference type="Proteomes" id="UP000242814">
    <property type="component" value="Unassembled WGS sequence"/>
</dbReference>
<organism evidence="1 2">
    <name type="scientific">Paracoccidioides brasiliensis</name>
    <dbReference type="NCBI Taxonomy" id="121759"/>
    <lineage>
        <taxon>Eukaryota</taxon>
        <taxon>Fungi</taxon>
        <taxon>Dikarya</taxon>
        <taxon>Ascomycota</taxon>
        <taxon>Pezizomycotina</taxon>
        <taxon>Eurotiomycetes</taxon>
        <taxon>Eurotiomycetidae</taxon>
        <taxon>Onygenales</taxon>
        <taxon>Ajellomycetaceae</taxon>
        <taxon>Paracoccidioides</taxon>
    </lineage>
</organism>
<accession>A0A1D2JEI9</accession>
<evidence type="ECO:0000313" key="2">
    <source>
        <dbReference type="Proteomes" id="UP000242814"/>
    </source>
</evidence>
<reference evidence="1 2" key="1">
    <citation type="submission" date="2016-06" db="EMBL/GenBank/DDBJ databases">
        <authorList>
            <person name="Kjaerup R.B."/>
            <person name="Dalgaard T.S."/>
            <person name="Juul-Madsen H.R."/>
        </authorList>
    </citation>
    <scope>NUCLEOTIDE SEQUENCE [LARGE SCALE GENOMIC DNA]</scope>
    <source>
        <strain evidence="1 2">Pb300</strain>
    </source>
</reference>
<proteinExistence type="predicted"/>
<sequence>METKLKNGGCAYLGHKLLREDPIAANTARSRPYQRLIIQTFAYGLYHQLRHGSQGKLDLSGVVQCRA</sequence>
<name>A0A1D2JEI9_PARBR</name>
<dbReference type="AlphaFoldDB" id="A0A1D2JEI9"/>